<dbReference type="PANTHER" id="PTHR43133">
    <property type="entry name" value="RNA POLYMERASE ECF-TYPE SIGMA FACTO"/>
    <property type="match status" value="1"/>
</dbReference>
<dbReference type="InterPro" id="IPR014284">
    <property type="entry name" value="RNA_pol_sigma-70_dom"/>
</dbReference>
<comment type="similarity">
    <text evidence="1">Belongs to the sigma-70 factor family. ECF subfamily.</text>
</comment>
<evidence type="ECO:0000259" key="6">
    <source>
        <dbReference type="Pfam" id="PF04542"/>
    </source>
</evidence>
<dbReference type="InterPro" id="IPR013324">
    <property type="entry name" value="RNA_pol_sigma_r3/r4-like"/>
</dbReference>
<dbReference type="InterPro" id="IPR013249">
    <property type="entry name" value="RNA_pol_sigma70_r4_t2"/>
</dbReference>
<dbReference type="Gene3D" id="1.10.1740.10">
    <property type="match status" value="1"/>
</dbReference>
<evidence type="ECO:0000259" key="7">
    <source>
        <dbReference type="Pfam" id="PF08281"/>
    </source>
</evidence>
<keyword evidence="2" id="KW-0805">Transcription regulation</keyword>
<keyword evidence="4" id="KW-0238">DNA-binding</keyword>
<evidence type="ECO:0000256" key="3">
    <source>
        <dbReference type="ARBA" id="ARBA00023082"/>
    </source>
</evidence>
<dbReference type="Proteomes" id="UP001139365">
    <property type="component" value="Unassembled WGS sequence"/>
</dbReference>
<dbReference type="InterPro" id="IPR007627">
    <property type="entry name" value="RNA_pol_sigma70_r2"/>
</dbReference>
<dbReference type="Proteomes" id="UP000017938">
    <property type="component" value="Unassembled WGS sequence"/>
</dbReference>
<dbReference type="Gene3D" id="1.10.10.10">
    <property type="entry name" value="Winged helix-like DNA-binding domain superfamily/Winged helix DNA-binding domain"/>
    <property type="match status" value="1"/>
</dbReference>
<gene>
    <name evidence="8" type="ORF">BN580_01727</name>
    <name evidence="9" type="ORF">MR241_08735</name>
</gene>
<evidence type="ECO:0000313" key="8">
    <source>
        <dbReference type="EMBL" id="CDC75032.1"/>
    </source>
</evidence>
<dbReference type="EMBL" id="JALEMU010000141">
    <property type="protein sequence ID" value="MCI5756359.1"/>
    <property type="molecule type" value="Genomic_DNA"/>
</dbReference>
<dbReference type="EMBL" id="CBFW010000267">
    <property type="protein sequence ID" value="CDC75032.1"/>
    <property type="molecule type" value="Genomic_DNA"/>
</dbReference>
<dbReference type="InterPro" id="IPR039425">
    <property type="entry name" value="RNA_pol_sigma-70-like"/>
</dbReference>
<evidence type="ECO:0000313" key="9">
    <source>
        <dbReference type="EMBL" id="MCI5756359.1"/>
    </source>
</evidence>
<feature type="domain" description="RNA polymerase sigma-70 region 2" evidence="6">
    <location>
        <begin position="23"/>
        <end position="86"/>
    </location>
</feature>
<dbReference type="PANTHER" id="PTHR43133:SF8">
    <property type="entry name" value="RNA POLYMERASE SIGMA FACTOR HI_1459-RELATED"/>
    <property type="match status" value="1"/>
</dbReference>
<protein>
    <submittedName>
        <fullName evidence="9">RNA polymerase sigma factor</fullName>
    </submittedName>
    <submittedName>
        <fullName evidence="8">RNA polymerase sigma-70 factor ECF subfamily</fullName>
    </submittedName>
</protein>
<dbReference type="SUPFAM" id="SSF88659">
    <property type="entry name" value="Sigma3 and sigma4 domains of RNA polymerase sigma factors"/>
    <property type="match status" value="1"/>
</dbReference>
<evidence type="ECO:0000256" key="5">
    <source>
        <dbReference type="ARBA" id="ARBA00023163"/>
    </source>
</evidence>
<dbReference type="GO" id="GO:0003677">
    <property type="term" value="F:DNA binding"/>
    <property type="evidence" value="ECO:0007669"/>
    <property type="project" value="UniProtKB-KW"/>
</dbReference>
<accession>R6UWI9</accession>
<dbReference type="Pfam" id="PF08281">
    <property type="entry name" value="Sigma70_r4_2"/>
    <property type="match status" value="1"/>
</dbReference>
<dbReference type="NCBIfam" id="TIGR02937">
    <property type="entry name" value="sigma70-ECF"/>
    <property type="match status" value="1"/>
</dbReference>
<dbReference type="STRING" id="1263015.BN580_01727"/>
<evidence type="ECO:0000313" key="11">
    <source>
        <dbReference type="Proteomes" id="UP001139365"/>
    </source>
</evidence>
<dbReference type="SUPFAM" id="SSF88946">
    <property type="entry name" value="Sigma2 domain of RNA polymerase sigma factors"/>
    <property type="match status" value="1"/>
</dbReference>
<evidence type="ECO:0000256" key="4">
    <source>
        <dbReference type="ARBA" id="ARBA00023125"/>
    </source>
</evidence>
<feature type="domain" description="RNA polymerase sigma factor 70 region 4 type 2" evidence="7">
    <location>
        <begin position="127"/>
        <end position="176"/>
    </location>
</feature>
<sequence length="186" mass="21162">MEDESIVALYWERSRYAVEETARKYGIMLHGISYRLTGNRQDSEECVNDTYLAAWNGMPTDRPAYLGAYLSRIVRNISISRFRKNSAERRGGGMVAELTDELCRCIPDAAGDVFAEYESGRLRDVLNRFVGSLDAEKRAIFLRRYFFSDSISGIAERVGISEAKVKTTLFRLRAALKKMLGEEGFM</sequence>
<evidence type="ECO:0000256" key="2">
    <source>
        <dbReference type="ARBA" id="ARBA00023015"/>
    </source>
</evidence>
<keyword evidence="3" id="KW-0731">Sigma factor</keyword>
<proteinExistence type="inferred from homology"/>
<dbReference type="AlphaFoldDB" id="R6UWI9"/>
<name>R6UWI9_9BACT</name>
<dbReference type="GO" id="GO:0006352">
    <property type="term" value="P:DNA-templated transcription initiation"/>
    <property type="evidence" value="ECO:0007669"/>
    <property type="project" value="InterPro"/>
</dbReference>
<reference evidence="9 11" key="2">
    <citation type="submission" date="2022-03" db="EMBL/GenBank/DDBJ databases">
        <title>Metagenome-assembled genomes from swine fecal metagenomes.</title>
        <authorList>
            <person name="Holman D.B."/>
            <person name="Kommadath A."/>
        </authorList>
    </citation>
    <scope>NUCLEOTIDE SEQUENCE [LARGE SCALE GENOMIC DNA]</scope>
    <source>
        <strain evidence="9">SUG147</strain>
    </source>
</reference>
<dbReference type="InterPro" id="IPR036388">
    <property type="entry name" value="WH-like_DNA-bd_sf"/>
</dbReference>
<evidence type="ECO:0000256" key="1">
    <source>
        <dbReference type="ARBA" id="ARBA00010641"/>
    </source>
</evidence>
<dbReference type="Pfam" id="PF04542">
    <property type="entry name" value="Sigma70_r2"/>
    <property type="match status" value="1"/>
</dbReference>
<evidence type="ECO:0000313" key="10">
    <source>
        <dbReference type="Proteomes" id="UP000017938"/>
    </source>
</evidence>
<reference evidence="8" key="1">
    <citation type="submission" date="2012-11" db="EMBL/GenBank/DDBJ databases">
        <title>Dependencies among metagenomic species, viruses, plasmids and units of genetic variation.</title>
        <authorList>
            <person name="Nielsen H.B."/>
            <person name="Almeida M."/>
            <person name="Juncker A.S."/>
            <person name="Rasmussen S."/>
            <person name="Li J."/>
            <person name="Sunagawa S."/>
            <person name="Plichta D."/>
            <person name="Gautier L."/>
            <person name="Le Chatelier E."/>
            <person name="Peletier E."/>
            <person name="Bonde I."/>
            <person name="Nielsen T."/>
            <person name="Manichanh C."/>
            <person name="Arumugam M."/>
            <person name="Batto J."/>
            <person name="Santos M.B.Q.D."/>
            <person name="Blom N."/>
            <person name="Borruel N."/>
            <person name="Burgdorf K.S."/>
            <person name="Boumezbeur F."/>
            <person name="Casellas F."/>
            <person name="Dore J."/>
            <person name="Guarner F."/>
            <person name="Hansen T."/>
            <person name="Hildebrand F."/>
            <person name="Kaas R.S."/>
            <person name="Kennedy S."/>
            <person name="Kristiansen K."/>
            <person name="Kultima J.R."/>
            <person name="Leonard P."/>
            <person name="Levenez F."/>
            <person name="Lund O."/>
            <person name="Moumen B."/>
            <person name="Le Paslier D."/>
            <person name="Pons N."/>
            <person name="Pedersen O."/>
            <person name="Prifti E."/>
            <person name="Qin J."/>
            <person name="Raes J."/>
            <person name="Tap J."/>
            <person name="Tims S."/>
            <person name="Ussery D.W."/>
            <person name="Yamada T."/>
            <person name="MetaHit consortium"/>
            <person name="Renault P."/>
            <person name="Sicheritz-Ponten T."/>
            <person name="Bork P."/>
            <person name="Wang J."/>
            <person name="Brunak S."/>
            <person name="Ehrlich S.D."/>
        </authorList>
    </citation>
    <scope>NUCLEOTIDE SEQUENCE [LARGE SCALE GENOMIC DNA]</scope>
</reference>
<comment type="caution">
    <text evidence="8">The sequence shown here is derived from an EMBL/GenBank/DDBJ whole genome shotgun (WGS) entry which is preliminary data.</text>
</comment>
<keyword evidence="5" id="KW-0804">Transcription</keyword>
<dbReference type="InterPro" id="IPR013325">
    <property type="entry name" value="RNA_pol_sigma_r2"/>
</dbReference>
<dbReference type="GO" id="GO:0016987">
    <property type="term" value="F:sigma factor activity"/>
    <property type="evidence" value="ECO:0007669"/>
    <property type="project" value="UniProtKB-KW"/>
</dbReference>
<organism evidence="8 10">
    <name type="scientific">Candidatus Colimorpha enterica</name>
    <dbReference type="NCBI Taxonomy" id="3083063"/>
    <lineage>
        <taxon>Bacteria</taxon>
        <taxon>Pseudomonadati</taxon>
        <taxon>Bacteroidota</taxon>
        <taxon>Bacteroidia</taxon>
        <taxon>Bacteroidales</taxon>
        <taxon>Candidatus Colimorpha</taxon>
    </lineage>
</organism>